<evidence type="ECO:0000259" key="2">
    <source>
        <dbReference type="Pfam" id="PF19289"/>
    </source>
</evidence>
<evidence type="ECO:0000313" key="3">
    <source>
        <dbReference type="EMBL" id="PPK67096.1"/>
    </source>
</evidence>
<feature type="domain" description="Metalloprotease TldD/E C-terminal" evidence="2">
    <location>
        <begin position="158"/>
        <end position="325"/>
    </location>
</feature>
<dbReference type="Proteomes" id="UP000239203">
    <property type="component" value="Unassembled WGS sequence"/>
</dbReference>
<reference evidence="3 4" key="1">
    <citation type="submission" date="2018-02" db="EMBL/GenBank/DDBJ databases">
        <title>Genomic Encyclopedia of Archaeal and Bacterial Type Strains, Phase II (KMG-II): from individual species to whole genera.</title>
        <authorList>
            <person name="Goeker M."/>
        </authorList>
    </citation>
    <scope>NUCLEOTIDE SEQUENCE [LARGE SCALE GENOMIC DNA]</scope>
    <source>
        <strain evidence="3 4">YU 961-1</strain>
    </source>
</reference>
<dbReference type="RefSeq" id="WP_104479859.1">
    <property type="nucleotide sequence ID" value="NZ_CP154825.1"/>
</dbReference>
<comment type="caution">
    <text evidence="3">The sequence shown here is derived from an EMBL/GenBank/DDBJ whole genome shotgun (WGS) entry which is preliminary data.</text>
</comment>
<evidence type="ECO:0000256" key="1">
    <source>
        <dbReference type="ARBA" id="ARBA00005836"/>
    </source>
</evidence>
<name>A0A2S6GPH5_9PSEU</name>
<protein>
    <submittedName>
        <fullName evidence="3">TldD protein</fullName>
    </submittedName>
</protein>
<organism evidence="3 4">
    <name type="scientific">Actinokineospora auranticolor</name>
    <dbReference type="NCBI Taxonomy" id="155976"/>
    <lineage>
        <taxon>Bacteria</taxon>
        <taxon>Bacillati</taxon>
        <taxon>Actinomycetota</taxon>
        <taxon>Actinomycetes</taxon>
        <taxon>Pseudonocardiales</taxon>
        <taxon>Pseudonocardiaceae</taxon>
        <taxon>Actinokineospora</taxon>
    </lineage>
</organism>
<dbReference type="GO" id="GO:0008237">
    <property type="term" value="F:metallopeptidase activity"/>
    <property type="evidence" value="ECO:0007669"/>
    <property type="project" value="InterPro"/>
</dbReference>
<dbReference type="InterPro" id="IPR036059">
    <property type="entry name" value="TldD/PmbA_sf"/>
</dbReference>
<evidence type="ECO:0000313" key="4">
    <source>
        <dbReference type="Proteomes" id="UP000239203"/>
    </source>
</evidence>
<dbReference type="OrthoDB" id="9803213at2"/>
<dbReference type="GO" id="GO:0006508">
    <property type="term" value="P:proteolysis"/>
    <property type="evidence" value="ECO:0007669"/>
    <property type="project" value="InterPro"/>
</dbReference>
<dbReference type="Pfam" id="PF19289">
    <property type="entry name" value="PmbA_TldD_3rd"/>
    <property type="match status" value="1"/>
</dbReference>
<keyword evidence="4" id="KW-1185">Reference proteome</keyword>
<dbReference type="AlphaFoldDB" id="A0A2S6GPH5"/>
<dbReference type="GO" id="GO:0005829">
    <property type="term" value="C:cytosol"/>
    <property type="evidence" value="ECO:0007669"/>
    <property type="project" value="TreeGrafter"/>
</dbReference>
<dbReference type="PANTHER" id="PTHR30624">
    <property type="entry name" value="UNCHARACTERIZED PROTEIN TLDD AND PMBA"/>
    <property type="match status" value="1"/>
</dbReference>
<accession>A0A2S6GPH5</accession>
<proteinExistence type="inferred from homology"/>
<dbReference type="InterPro" id="IPR051463">
    <property type="entry name" value="Peptidase_U62_metallo"/>
</dbReference>
<dbReference type="InterPro" id="IPR045569">
    <property type="entry name" value="Metalloprtase-TldD/E_C"/>
</dbReference>
<comment type="similarity">
    <text evidence="1">Belongs to the peptidase U62 family.</text>
</comment>
<gene>
    <name evidence="3" type="ORF">CLV40_10893</name>
</gene>
<dbReference type="SUPFAM" id="SSF111283">
    <property type="entry name" value="Putative modulator of DNA gyrase, PmbA/TldD"/>
    <property type="match status" value="1"/>
</dbReference>
<sequence length="394" mass="42088">MSRAFAEHTLWVRHRWRPDEEVDTDAVRTRGACVETERDGVTEHRVDDAPAPGFAEVYDRPLREVGAEEAADLAEAARRTGAEITVGVRHQHVVAGDPDDPGRAERRIASTEVRVYESDGTSHAAVTLRVTADVDPLADQVRSRLALPRAGELPAGADLVLPPGLAGSFFHEVVGHPMEADVVASGTSHLGGPAGRVVAPWWLTVADGATTAAAGYRSEVDDEGTPCREVRLIDAGRVGEPMTDRALAARLDLRPSGHARRQSYRAVAIPRMTHTHARVDPGADLTAPDGDWIAAHGLKLLMMNIATGEFAFRVSFAVAHLRNGTARRCGPFEVLGDASRALRGLQPHTHESGEYGRVTGGCGKLGQFPVPVTFANAGVRLPSGTVALREVARG</sequence>
<dbReference type="EMBL" id="PTIX01000008">
    <property type="protein sequence ID" value="PPK67096.1"/>
    <property type="molecule type" value="Genomic_DNA"/>
</dbReference>
<dbReference type="PANTHER" id="PTHR30624:SF4">
    <property type="entry name" value="METALLOPROTEASE TLDD"/>
    <property type="match status" value="1"/>
</dbReference>